<dbReference type="Proteomes" id="UP001549047">
    <property type="component" value="Unassembled WGS sequence"/>
</dbReference>
<sequence>MVQNIDFEPSNRFLHDYVAEQFAAPEGLAGQLMATAMRIINWLPYRAAFRRLSVGADDDVLEVGFGPGSGLRKLTRLACRGTVFGIDRSKTMVSIAAARNEASITARTLKIAEGSFEALPMPDCSVDTILAVNILYFVDPLEKALAEAYRVLKPGGRFVAYATNHSHMGWLQFNGSVTRNIFTNQSLRDVLTSSDFGALPVAIHSVWLPFGFRGIVAVATRAE</sequence>
<reference evidence="3 4" key="1">
    <citation type="submission" date="2024-06" db="EMBL/GenBank/DDBJ databases">
        <title>Genomic Encyclopedia of Type Strains, Phase IV (KMG-IV): sequencing the most valuable type-strain genomes for metagenomic binning, comparative biology and taxonomic classification.</title>
        <authorList>
            <person name="Goeker M."/>
        </authorList>
    </citation>
    <scope>NUCLEOTIDE SEQUENCE [LARGE SCALE GENOMIC DNA]</scope>
    <source>
        <strain evidence="3 4">DSM 29780</strain>
    </source>
</reference>
<dbReference type="PANTHER" id="PTHR44068">
    <property type="entry name" value="ZGC:194242"/>
    <property type="match status" value="1"/>
</dbReference>
<evidence type="ECO:0000313" key="3">
    <source>
        <dbReference type="EMBL" id="MET3613980.1"/>
    </source>
</evidence>
<dbReference type="EMBL" id="JBEPMB010000002">
    <property type="protein sequence ID" value="MET3613980.1"/>
    <property type="molecule type" value="Genomic_DNA"/>
</dbReference>
<organism evidence="3 4">
    <name type="scientific">Rhizobium aquaticum</name>
    <dbReference type="NCBI Taxonomy" id="1549636"/>
    <lineage>
        <taxon>Bacteria</taxon>
        <taxon>Pseudomonadati</taxon>
        <taxon>Pseudomonadota</taxon>
        <taxon>Alphaproteobacteria</taxon>
        <taxon>Hyphomicrobiales</taxon>
        <taxon>Rhizobiaceae</taxon>
        <taxon>Rhizobium/Agrobacterium group</taxon>
        <taxon>Rhizobium</taxon>
    </lineage>
</organism>
<keyword evidence="1" id="KW-0808">Transferase</keyword>
<evidence type="ECO:0000259" key="2">
    <source>
        <dbReference type="Pfam" id="PF08241"/>
    </source>
</evidence>
<dbReference type="RefSeq" id="WP_354556471.1">
    <property type="nucleotide sequence ID" value="NZ_JBEPMB010000002.1"/>
</dbReference>
<dbReference type="Gene3D" id="3.40.50.150">
    <property type="entry name" value="Vaccinia Virus protein VP39"/>
    <property type="match status" value="1"/>
</dbReference>
<name>A0ABV2IZQ9_9HYPH</name>
<comment type="caution">
    <text evidence="3">The sequence shown here is derived from an EMBL/GenBank/DDBJ whole genome shotgun (WGS) entry which is preliminary data.</text>
</comment>
<gene>
    <name evidence="3" type="ORF">ABID16_002309</name>
</gene>
<dbReference type="PANTHER" id="PTHR44068:SF1">
    <property type="entry name" value="HYPOTHETICAL LOC100005854"/>
    <property type="match status" value="1"/>
</dbReference>
<dbReference type="InterPro" id="IPR050447">
    <property type="entry name" value="Erg6_SMT_methyltransf"/>
</dbReference>
<dbReference type="InterPro" id="IPR029063">
    <property type="entry name" value="SAM-dependent_MTases_sf"/>
</dbReference>
<dbReference type="SUPFAM" id="SSF53335">
    <property type="entry name" value="S-adenosyl-L-methionine-dependent methyltransferases"/>
    <property type="match status" value="1"/>
</dbReference>
<evidence type="ECO:0000256" key="1">
    <source>
        <dbReference type="ARBA" id="ARBA00022679"/>
    </source>
</evidence>
<dbReference type="CDD" id="cd02440">
    <property type="entry name" value="AdoMet_MTases"/>
    <property type="match status" value="1"/>
</dbReference>
<feature type="domain" description="Methyltransferase type 11" evidence="2">
    <location>
        <begin position="61"/>
        <end position="159"/>
    </location>
</feature>
<keyword evidence="4" id="KW-1185">Reference proteome</keyword>
<proteinExistence type="predicted"/>
<accession>A0ABV2IZQ9</accession>
<keyword evidence="3" id="KW-0830">Ubiquinone</keyword>
<protein>
    <submittedName>
        <fullName evidence="3">Ubiquinone/menaquinone biosynthesis C-methylase UbiE</fullName>
    </submittedName>
</protein>
<dbReference type="Pfam" id="PF08241">
    <property type="entry name" value="Methyltransf_11"/>
    <property type="match status" value="1"/>
</dbReference>
<dbReference type="InterPro" id="IPR013216">
    <property type="entry name" value="Methyltransf_11"/>
</dbReference>
<evidence type="ECO:0000313" key="4">
    <source>
        <dbReference type="Proteomes" id="UP001549047"/>
    </source>
</evidence>